<name>A0ABU9T5I8_9HYPH</name>
<evidence type="ECO:0000256" key="1">
    <source>
        <dbReference type="SAM" id="Phobius"/>
    </source>
</evidence>
<sequence>MNDWRKQDRLASVILTVMFLAGLLDGYRPQLVEQYILVYTLIMSVLVVYWLYLDAADYKQKRPGKWVIISALLFFPIGIWMHLIQTRGPARGTIRTIIVVVIYLATYFGGAIIGETLAE</sequence>
<dbReference type="EMBL" id="JBBMQO010000003">
    <property type="protein sequence ID" value="MEM5501398.1"/>
    <property type="molecule type" value="Genomic_DNA"/>
</dbReference>
<feature type="transmembrane region" description="Helical" evidence="1">
    <location>
        <begin position="36"/>
        <end position="53"/>
    </location>
</feature>
<evidence type="ECO:0000313" key="2">
    <source>
        <dbReference type="EMBL" id="MEM5501398.1"/>
    </source>
</evidence>
<accession>A0ABU9T5I8</accession>
<keyword evidence="1" id="KW-1133">Transmembrane helix</keyword>
<keyword evidence="1" id="KW-0472">Membrane</keyword>
<feature type="transmembrane region" description="Helical" evidence="1">
    <location>
        <begin position="96"/>
        <end position="118"/>
    </location>
</feature>
<keyword evidence="3" id="KW-1185">Reference proteome</keyword>
<protein>
    <submittedName>
        <fullName evidence="2">Uncharacterized protein</fullName>
    </submittedName>
</protein>
<comment type="caution">
    <text evidence="2">The sequence shown here is derived from an EMBL/GenBank/DDBJ whole genome shotgun (WGS) entry which is preliminary data.</text>
</comment>
<gene>
    <name evidence="2" type="ORF">WNY59_07325</name>
</gene>
<keyword evidence="1" id="KW-0812">Transmembrane</keyword>
<feature type="transmembrane region" description="Helical" evidence="1">
    <location>
        <begin position="65"/>
        <end position="84"/>
    </location>
</feature>
<organism evidence="2 3">
    <name type="scientific">Ahrensia kielensis</name>
    <dbReference type="NCBI Taxonomy" id="76980"/>
    <lineage>
        <taxon>Bacteria</taxon>
        <taxon>Pseudomonadati</taxon>
        <taxon>Pseudomonadota</taxon>
        <taxon>Alphaproteobacteria</taxon>
        <taxon>Hyphomicrobiales</taxon>
        <taxon>Ahrensiaceae</taxon>
        <taxon>Ahrensia</taxon>
    </lineage>
</organism>
<dbReference type="Proteomes" id="UP001477870">
    <property type="component" value="Unassembled WGS sequence"/>
</dbReference>
<proteinExistence type="predicted"/>
<dbReference type="RefSeq" id="WP_342847911.1">
    <property type="nucleotide sequence ID" value="NZ_JBBMQO010000003.1"/>
</dbReference>
<reference evidence="2 3" key="1">
    <citation type="submission" date="2024-03" db="EMBL/GenBank/DDBJ databases">
        <title>Community enrichment and isolation of bacterial strains for fucoidan degradation.</title>
        <authorList>
            <person name="Sichert A."/>
        </authorList>
    </citation>
    <scope>NUCLEOTIDE SEQUENCE [LARGE SCALE GENOMIC DNA]</scope>
    <source>
        <strain evidence="2 3">AS62</strain>
    </source>
</reference>
<evidence type="ECO:0000313" key="3">
    <source>
        <dbReference type="Proteomes" id="UP001477870"/>
    </source>
</evidence>